<organism evidence="2 3">
    <name type="scientific">Kordiimonas lacus</name>
    <dbReference type="NCBI Taxonomy" id="637679"/>
    <lineage>
        <taxon>Bacteria</taxon>
        <taxon>Pseudomonadati</taxon>
        <taxon>Pseudomonadota</taxon>
        <taxon>Alphaproteobacteria</taxon>
        <taxon>Kordiimonadales</taxon>
        <taxon>Kordiimonadaceae</taxon>
        <taxon>Kordiimonas</taxon>
    </lineage>
</organism>
<name>A0A1G7CBM3_9PROT</name>
<dbReference type="PROSITE" id="PS51257">
    <property type="entry name" value="PROKAR_LIPOPROTEIN"/>
    <property type="match status" value="1"/>
</dbReference>
<feature type="chain" id="PRO_5010266985" description="Lipoprotein" evidence="1">
    <location>
        <begin position="22"/>
        <end position="147"/>
    </location>
</feature>
<keyword evidence="3" id="KW-1185">Reference proteome</keyword>
<dbReference type="STRING" id="637679.GCA_001550055_03185"/>
<gene>
    <name evidence="2" type="ORF">SAMN04488071_2736</name>
</gene>
<dbReference type="AlphaFoldDB" id="A0A1G7CBM3"/>
<protein>
    <recommendedName>
        <fullName evidence="4">Lipoprotein</fullName>
    </recommendedName>
</protein>
<sequence>MTHFMKPLTATAMLLALAACGDSGDSTQKADDTAPAATEATAEKSTMDTAADMATKAAEALSLDTSSLDAFKSSLATMKGSLSAEDQSKLMDALSGMVASDGKSSTGGLMDTAKKMAEGKSLTETLYEKMGDKLDGKTFEDILAMNG</sequence>
<dbReference type="Proteomes" id="UP000183685">
    <property type="component" value="Unassembled WGS sequence"/>
</dbReference>
<evidence type="ECO:0000256" key="1">
    <source>
        <dbReference type="SAM" id="SignalP"/>
    </source>
</evidence>
<keyword evidence="1" id="KW-0732">Signal</keyword>
<evidence type="ECO:0000313" key="2">
    <source>
        <dbReference type="EMBL" id="SDE36711.1"/>
    </source>
</evidence>
<reference evidence="2 3" key="1">
    <citation type="submission" date="2016-10" db="EMBL/GenBank/DDBJ databases">
        <authorList>
            <person name="de Groot N.N."/>
        </authorList>
    </citation>
    <scope>NUCLEOTIDE SEQUENCE [LARGE SCALE GENOMIC DNA]</scope>
    <source>
        <strain evidence="2 3">CGMCC 1.9109</strain>
    </source>
</reference>
<evidence type="ECO:0008006" key="4">
    <source>
        <dbReference type="Google" id="ProtNLM"/>
    </source>
</evidence>
<dbReference type="EMBL" id="FNAK01000006">
    <property type="protein sequence ID" value="SDE36711.1"/>
    <property type="molecule type" value="Genomic_DNA"/>
</dbReference>
<dbReference type="RefSeq" id="WP_068306926.1">
    <property type="nucleotide sequence ID" value="NZ_FNAK01000006.1"/>
</dbReference>
<dbReference type="OrthoDB" id="8482026at2"/>
<accession>A0A1G7CBM3</accession>
<evidence type="ECO:0000313" key="3">
    <source>
        <dbReference type="Proteomes" id="UP000183685"/>
    </source>
</evidence>
<feature type="signal peptide" evidence="1">
    <location>
        <begin position="1"/>
        <end position="21"/>
    </location>
</feature>
<proteinExistence type="predicted"/>